<feature type="domain" description="PKS/mFAS DH" evidence="6">
    <location>
        <begin position="84"/>
        <end position="357"/>
    </location>
</feature>
<evidence type="ECO:0000259" key="6">
    <source>
        <dbReference type="PROSITE" id="PS52019"/>
    </source>
</evidence>
<dbReference type="Pfam" id="PF14765">
    <property type="entry name" value="PS-DH"/>
    <property type="match status" value="1"/>
</dbReference>
<dbReference type="PROSITE" id="PS52019">
    <property type="entry name" value="PKS_MFAS_DH"/>
    <property type="match status" value="1"/>
</dbReference>
<dbReference type="Gene3D" id="3.30.70.3290">
    <property type="match status" value="1"/>
</dbReference>
<reference evidence="7 8" key="1">
    <citation type="submission" date="2023-05" db="EMBL/GenBank/DDBJ databases">
        <title>Draft genome sequence of Streptomyces sp. B-S-A8 isolated from a cave soil in Thailand.</title>
        <authorList>
            <person name="Chamroensaksri N."/>
            <person name="Muangham S."/>
        </authorList>
    </citation>
    <scope>NUCLEOTIDE SEQUENCE [LARGE SCALE GENOMIC DNA]</scope>
    <source>
        <strain evidence="7 8">B-S-A8</strain>
    </source>
</reference>
<comment type="caution">
    <text evidence="4">Lacks conserved residue(s) required for the propagation of feature annotation.</text>
</comment>
<proteinExistence type="predicted"/>
<keyword evidence="3" id="KW-0511">Multifunctional enzyme</keyword>
<keyword evidence="8" id="KW-1185">Reference proteome</keyword>
<dbReference type="Gene3D" id="3.10.129.110">
    <property type="entry name" value="Polyketide synthase dehydratase"/>
    <property type="match status" value="1"/>
</dbReference>
<gene>
    <name evidence="7" type="ORF">QIS99_32115</name>
</gene>
<evidence type="ECO:0000313" key="7">
    <source>
        <dbReference type="EMBL" id="MDI3390798.1"/>
    </source>
</evidence>
<evidence type="ECO:0000256" key="5">
    <source>
        <dbReference type="SAM" id="MobiDB-lite"/>
    </source>
</evidence>
<feature type="non-terminal residue" evidence="7">
    <location>
        <position position="1"/>
    </location>
</feature>
<dbReference type="InterPro" id="IPR050091">
    <property type="entry name" value="PKS_NRPS_Biosynth_Enz"/>
</dbReference>
<dbReference type="Proteomes" id="UP001224661">
    <property type="component" value="Unassembled WGS sequence"/>
</dbReference>
<dbReference type="InterPro" id="IPR042104">
    <property type="entry name" value="PKS_dehydratase_sf"/>
</dbReference>
<dbReference type="Pfam" id="PF21089">
    <property type="entry name" value="PKS_DH_N"/>
    <property type="match status" value="1"/>
</dbReference>
<feature type="region of interest" description="Disordered" evidence="5">
    <location>
        <begin position="424"/>
        <end position="448"/>
    </location>
</feature>
<protein>
    <submittedName>
        <fullName evidence="7">Polyketide synthase dehydratase domain-containing protein</fullName>
    </submittedName>
</protein>
<dbReference type="InterPro" id="IPR049551">
    <property type="entry name" value="PKS_DH_C"/>
</dbReference>
<feature type="region of interest" description="C-terminal hotdog fold" evidence="4">
    <location>
        <begin position="217"/>
        <end position="357"/>
    </location>
</feature>
<sequence>LDSSDLRFIATLRRERPEATDLLTALGRLHNRGAAVDWDGCFTARGARTVPLPTYAFQRQNYWYSAAAQSDVDAAQLGLEDESHPLLGASMSIAGSDGMVFSGRLSARSHSWLAEHILDGAATVPGSVYAELALHIADQFACNVIDDLTVHAPLVLTGHQAVQLQVAVGDRDEDGGRPVTIHTRADGTEGTWTLRAGGRIALSAEPPQPAAEWPPLAGEAQPAMLQEQLSGQGYGHGRAFPAVTALWQNGDADEVCAELSPPADAELDLSGFLLHPLLLESALQVALFAAGGEDGVPRTVRSWSGVRVHASGAEALRVRVRRTDKDVFAVHLSDRNGRTVATVDALALKAAGDPARAAAREASLDSLFTVGWDAIQLPQPHAELAWGAVGDVTELLPQARQFRDVAAVDATAVDAVLVPVGSPGGLSGGDSGGDSGGPAGGGSGGVLG</sequence>
<dbReference type="RefSeq" id="WP_282517284.1">
    <property type="nucleotide sequence ID" value="NZ_JASCIR010000091.1"/>
</dbReference>
<feature type="non-terminal residue" evidence="7">
    <location>
        <position position="448"/>
    </location>
</feature>
<name>A0ABT6S279_9ACTN</name>
<keyword evidence="2" id="KW-0808">Transferase</keyword>
<dbReference type="InterPro" id="IPR049900">
    <property type="entry name" value="PKS_mFAS_DH"/>
</dbReference>
<dbReference type="SMART" id="SM00826">
    <property type="entry name" value="PKS_DH"/>
    <property type="match status" value="1"/>
</dbReference>
<accession>A0ABT6S279</accession>
<dbReference type="PANTHER" id="PTHR43775:SF51">
    <property type="entry name" value="INACTIVE PHENOLPHTHIOCEROL SYNTHESIS POLYKETIDE SYNTHASE TYPE I PKS1-RELATED"/>
    <property type="match status" value="1"/>
</dbReference>
<evidence type="ECO:0000256" key="1">
    <source>
        <dbReference type="ARBA" id="ARBA00004792"/>
    </source>
</evidence>
<organism evidence="7 8">
    <name type="scientific">Streptomyces solicavernae</name>
    <dbReference type="NCBI Taxonomy" id="3043614"/>
    <lineage>
        <taxon>Bacteria</taxon>
        <taxon>Bacillati</taxon>
        <taxon>Actinomycetota</taxon>
        <taxon>Actinomycetes</taxon>
        <taxon>Kitasatosporales</taxon>
        <taxon>Streptomycetaceae</taxon>
        <taxon>Streptomyces</taxon>
    </lineage>
</organism>
<dbReference type="PANTHER" id="PTHR43775">
    <property type="entry name" value="FATTY ACID SYNTHASE"/>
    <property type="match status" value="1"/>
</dbReference>
<dbReference type="InterPro" id="IPR001227">
    <property type="entry name" value="Ac_transferase_dom_sf"/>
</dbReference>
<evidence type="ECO:0000313" key="8">
    <source>
        <dbReference type="Proteomes" id="UP001224661"/>
    </source>
</evidence>
<evidence type="ECO:0000256" key="4">
    <source>
        <dbReference type="PROSITE-ProRule" id="PRU01363"/>
    </source>
</evidence>
<dbReference type="EMBL" id="JASCIR010000091">
    <property type="protein sequence ID" value="MDI3390798.1"/>
    <property type="molecule type" value="Genomic_DNA"/>
</dbReference>
<comment type="caution">
    <text evidence="7">The sequence shown here is derived from an EMBL/GenBank/DDBJ whole genome shotgun (WGS) entry which is preliminary data.</text>
</comment>
<feature type="region of interest" description="N-terminal hotdog fold" evidence="4">
    <location>
        <begin position="84"/>
        <end position="207"/>
    </location>
</feature>
<dbReference type="Gene3D" id="3.40.366.10">
    <property type="entry name" value="Malonyl-Coenzyme A Acyl Carrier Protein, domain 2"/>
    <property type="match status" value="1"/>
</dbReference>
<dbReference type="InterPro" id="IPR049552">
    <property type="entry name" value="PKS_DH_N"/>
</dbReference>
<evidence type="ECO:0000256" key="3">
    <source>
        <dbReference type="ARBA" id="ARBA00023268"/>
    </source>
</evidence>
<evidence type="ECO:0000256" key="2">
    <source>
        <dbReference type="ARBA" id="ARBA00022679"/>
    </source>
</evidence>
<comment type="pathway">
    <text evidence="1">Antibiotic biosynthesis.</text>
</comment>
<dbReference type="InterPro" id="IPR020807">
    <property type="entry name" value="PKS_DH"/>
</dbReference>